<dbReference type="EMBL" id="AYXG01000182">
    <property type="protein sequence ID" value="EWC59957.1"/>
    <property type="molecule type" value="Genomic_DNA"/>
</dbReference>
<dbReference type="InterPro" id="IPR002575">
    <property type="entry name" value="Aminoglycoside_PTrfase"/>
</dbReference>
<accession>W7IT63</accession>
<dbReference type="Proteomes" id="UP000019277">
    <property type="component" value="Unassembled WGS sequence"/>
</dbReference>
<dbReference type="PATRIC" id="fig|909613.9.peg.4737"/>
<evidence type="ECO:0000259" key="1">
    <source>
        <dbReference type="Pfam" id="PF01636"/>
    </source>
</evidence>
<organism evidence="2 3">
    <name type="scientific">Actinokineospora spheciospongiae</name>
    <dbReference type="NCBI Taxonomy" id="909613"/>
    <lineage>
        <taxon>Bacteria</taxon>
        <taxon>Bacillati</taxon>
        <taxon>Actinomycetota</taxon>
        <taxon>Actinomycetes</taxon>
        <taxon>Pseudonocardiales</taxon>
        <taxon>Pseudonocardiaceae</taxon>
        <taxon>Actinokineospora</taxon>
    </lineage>
</organism>
<evidence type="ECO:0000313" key="3">
    <source>
        <dbReference type="Proteomes" id="UP000019277"/>
    </source>
</evidence>
<sequence>MRWLRNEITGSLHASDIAPDVVFHADMDDWLIIGFAYVPGRRADLSPGSADLPLVAGTLSRISRIQAPDLRPLRDRWFATDWWTRLADEAPDHIRGWDAAELARVSATAPALVDGTSLLHTDLHADQFLISQDGQVHVVDWGFPGSGAPWVDTAFMTLRLVGAGHTPAEAESWARTIPSYADASPGALAAFAAYVAGFWTHLSLSAGHGARHRARLARACANWRLGSPPT</sequence>
<protein>
    <recommendedName>
        <fullName evidence="1">Aminoglycoside phosphotransferase domain-containing protein</fullName>
    </recommendedName>
</protein>
<reference evidence="2 3" key="1">
    <citation type="journal article" date="2014" name="Genome Announc.">
        <title>Draft Genome Sequence of the Antitrypanosomally Active Sponge-Associated Bacterium Actinokineospora sp. Strain EG49.</title>
        <authorList>
            <person name="Harjes J."/>
            <person name="Ryu T."/>
            <person name="Abdelmohsen U.R."/>
            <person name="Moitinho-Silva L."/>
            <person name="Horn H."/>
            <person name="Ravasi T."/>
            <person name="Hentschel U."/>
        </authorList>
    </citation>
    <scope>NUCLEOTIDE SEQUENCE [LARGE SCALE GENOMIC DNA]</scope>
    <source>
        <strain evidence="2 3">EG49</strain>
    </source>
</reference>
<dbReference type="SUPFAM" id="SSF56112">
    <property type="entry name" value="Protein kinase-like (PK-like)"/>
    <property type="match status" value="1"/>
</dbReference>
<dbReference type="STRING" id="909613.UO65_4737"/>
<dbReference type="Pfam" id="PF01636">
    <property type="entry name" value="APH"/>
    <property type="match status" value="1"/>
</dbReference>
<proteinExistence type="predicted"/>
<dbReference type="InterPro" id="IPR011009">
    <property type="entry name" value="Kinase-like_dom_sf"/>
</dbReference>
<keyword evidence="3" id="KW-1185">Reference proteome</keyword>
<comment type="caution">
    <text evidence="2">The sequence shown here is derived from an EMBL/GenBank/DDBJ whole genome shotgun (WGS) entry which is preliminary data.</text>
</comment>
<dbReference type="AlphaFoldDB" id="W7IT63"/>
<evidence type="ECO:0000313" key="2">
    <source>
        <dbReference type="EMBL" id="EWC59957.1"/>
    </source>
</evidence>
<dbReference type="eggNOG" id="COG0510">
    <property type="taxonomic scope" value="Bacteria"/>
</dbReference>
<feature type="domain" description="Aminoglycoside phosphotransferase" evidence="1">
    <location>
        <begin position="38"/>
        <end position="173"/>
    </location>
</feature>
<gene>
    <name evidence="2" type="ORF">UO65_4737</name>
</gene>
<dbReference type="Gene3D" id="3.90.1200.10">
    <property type="match status" value="1"/>
</dbReference>
<name>W7IT63_9PSEU</name>